<reference evidence="2" key="1">
    <citation type="journal article" date="2014" name="Int. J. Syst. Evol. Microbiol.">
        <title>Complete genome sequence of Corynebacterium casei LMG S-19264T (=DSM 44701T), isolated from a smear-ripened cheese.</title>
        <authorList>
            <consortium name="US DOE Joint Genome Institute (JGI-PGF)"/>
            <person name="Walter F."/>
            <person name="Albersmeier A."/>
            <person name="Kalinowski J."/>
            <person name="Ruckert C."/>
        </authorList>
    </citation>
    <scope>NUCLEOTIDE SEQUENCE</scope>
    <source>
        <strain evidence="2">KCTC 12711</strain>
    </source>
</reference>
<sequence length="962" mass="101771">MTLFKQNLRLISFALTTSLALLTNHTAHAGGPLEVCQSGVPYLWPNGGQNVPFNPDQGALGILDSTAAVQAVTDSFQAWEDVTTASISYSNQGQLPVDVDVTNFTPYLQAAGPDGVSAIVFDDTGEIFDLLFGAGSGILGFASPEFLDEPSCTILEGFSFLNGPAISSIDGLLNLMVHEFGHYSNLAHTEVNGQVYGDSDTTGAGTDDTTFGPPPSPLDPGFDVIETMYPFLFSDIDQVSRTPHADDIAALSRMYPEASFANTGTISGTILLGDSKLTGINVIARNLSDPFADAVSAISSDFTRDYSQGDAITGTYTLTGLTPGEDYAVYVNGLLSGNDRFSTPGATLPGPEEYYNGANESGNGLTDLPGDFTPITAVAGSPITGVDILFNLPVPGQPLNTGDDGNVAIPLPFEFCVAGEPYSVAYINGNGFVTFGSADDAFGNFIETEASFLSGPPRIAAFWDDLSPNIAGTVSYDASAHTFSVTWDGVPEYGITDGTSSNTFSIEIRDNSFLCTDSFPYHGYWASILRSEVKITHGDMTATDGLVGVSSGIAATSQFETESDLSAVNGYGLFGKVQLLTEAAQYELFSDPDVFDLANGKTKFIGVGLGYTDRYERNHRSHQRNNSLETASKIALPFDSIDTFRDFTALAPTGEDVDFYLIDSPLAAGSTLVSEIVTGQIDSVMGLYHCKNIKVENKRYGKHHSRYHRHKPRCDAEQAELIASNDDSNGLLSKIQVEIPEDGYYAIAISYFGDTDFDGEDPGQGAALDGGRYVLDAFVIEGSILTLGDEDATEIDLGFDFTFQGQSYDTVFVNSNGFLTFGSGAPNDFSPSATTLELGAPRIAPLWADLNPSEAGLVVSSLNNGSSKTVSFLAVPRFSLFGGAGPNTFAVTLSADNSIAFAYDAITSPSGLTGVAEGNSATATPVDLSAAAPLSATDSPYELFSTPTNLFDLENSALQFTP</sequence>
<dbReference type="Gene3D" id="3.40.390.10">
    <property type="entry name" value="Collagenase (Catalytic Domain)"/>
    <property type="match status" value="1"/>
</dbReference>
<dbReference type="InterPro" id="IPR024079">
    <property type="entry name" value="MetalloPept_cat_dom_sf"/>
</dbReference>
<feature type="signal peptide" evidence="1">
    <location>
        <begin position="1"/>
        <end position="29"/>
    </location>
</feature>
<dbReference type="GO" id="GO:0008237">
    <property type="term" value="F:metallopeptidase activity"/>
    <property type="evidence" value="ECO:0007669"/>
    <property type="project" value="InterPro"/>
</dbReference>
<dbReference type="EMBL" id="BMXA01000001">
    <property type="protein sequence ID" value="GGZ96092.1"/>
    <property type="molecule type" value="Genomic_DNA"/>
</dbReference>
<evidence type="ECO:0000313" key="2">
    <source>
        <dbReference type="EMBL" id="GGZ96092.1"/>
    </source>
</evidence>
<dbReference type="Proteomes" id="UP000614811">
    <property type="component" value="Unassembled WGS sequence"/>
</dbReference>
<dbReference type="SUPFAM" id="SSF55486">
    <property type="entry name" value="Metalloproteases ('zincins'), catalytic domain"/>
    <property type="match status" value="1"/>
</dbReference>
<gene>
    <name evidence="2" type="ORF">GCM10008090_00350</name>
</gene>
<comment type="caution">
    <text evidence="2">The sequence shown here is derived from an EMBL/GenBank/DDBJ whole genome shotgun (WGS) entry which is preliminary data.</text>
</comment>
<protein>
    <submittedName>
        <fullName evidence="2">Uncharacterized protein</fullName>
    </submittedName>
</protein>
<proteinExistence type="predicted"/>
<dbReference type="RefSeq" id="WP_189397987.1">
    <property type="nucleotide sequence ID" value="NZ_BMXA01000001.1"/>
</dbReference>
<evidence type="ECO:0000313" key="3">
    <source>
        <dbReference type="Proteomes" id="UP000614811"/>
    </source>
</evidence>
<keyword evidence="3" id="KW-1185">Reference proteome</keyword>
<accession>A0A918RFM7</accession>
<reference evidence="2" key="2">
    <citation type="submission" date="2020-09" db="EMBL/GenBank/DDBJ databases">
        <authorList>
            <person name="Sun Q."/>
            <person name="Kim S."/>
        </authorList>
    </citation>
    <scope>NUCLEOTIDE SEQUENCE</scope>
    <source>
        <strain evidence="2">KCTC 12711</strain>
    </source>
</reference>
<evidence type="ECO:0000256" key="1">
    <source>
        <dbReference type="SAM" id="SignalP"/>
    </source>
</evidence>
<feature type="chain" id="PRO_5037962420" evidence="1">
    <location>
        <begin position="30"/>
        <end position="962"/>
    </location>
</feature>
<name>A0A918RFM7_9GAMM</name>
<dbReference type="AlphaFoldDB" id="A0A918RFM7"/>
<keyword evidence="1" id="KW-0732">Signal</keyword>
<organism evidence="2 3">
    <name type="scientific">Arenicella chitinivorans</name>
    <dbReference type="NCBI Taxonomy" id="1329800"/>
    <lineage>
        <taxon>Bacteria</taxon>
        <taxon>Pseudomonadati</taxon>
        <taxon>Pseudomonadota</taxon>
        <taxon>Gammaproteobacteria</taxon>
        <taxon>Arenicellales</taxon>
        <taxon>Arenicellaceae</taxon>
        <taxon>Arenicella</taxon>
    </lineage>
</organism>